<dbReference type="NCBIfam" id="TIGR00666">
    <property type="entry name" value="PBP4"/>
    <property type="match status" value="1"/>
</dbReference>
<comment type="similarity">
    <text evidence="1">Belongs to the peptidase S13 family.</text>
</comment>
<dbReference type="GO" id="GO:0004185">
    <property type="term" value="F:serine-type carboxypeptidase activity"/>
    <property type="evidence" value="ECO:0007669"/>
    <property type="project" value="InterPro"/>
</dbReference>
<dbReference type="PANTHER" id="PTHR30023:SF0">
    <property type="entry name" value="PENICILLIN-SENSITIVE CARBOXYPEPTIDASE A"/>
    <property type="match status" value="1"/>
</dbReference>
<accession>A0A813N2E5</accession>
<protein>
    <recommendedName>
        <fullName evidence="5">D-alanyl-D-alanine carboxypeptidase/D-alanyl-D-alanine-endopeptidase</fullName>
    </recommendedName>
</protein>
<dbReference type="GO" id="GO:0006508">
    <property type="term" value="P:proteolysis"/>
    <property type="evidence" value="ECO:0007669"/>
    <property type="project" value="InterPro"/>
</dbReference>
<organism evidence="3 4">
    <name type="scientific">Adineta steineri</name>
    <dbReference type="NCBI Taxonomy" id="433720"/>
    <lineage>
        <taxon>Eukaryota</taxon>
        <taxon>Metazoa</taxon>
        <taxon>Spiralia</taxon>
        <taxon>Gnathifera</taxon>
        <taxon>Rotifera</taxon>
        <taxon>Eurotatoria</taxon>
        <taxon>Bdelloidea</taxon>
        <taxon>Adinetida</taxon>
        <taxon>Adinetidae</taxon>
        <taxon>Adineta</taxon>
    </lineage>
</organism>
<dbReference type="EMBL" id="CAJNOM010000001">
    <property type="protein sequence ID" value="CAF0729285.1"/>
    <property type="molecule type" value="Genomic_DNA"/>
</dbReference>
<comment type="caution">
    <text evidence="3">The sequence shown here is derived from an EMBL/GenBank/DDBJ whole genome shotgun (WGS) entry which is preliminary data.</text>
</comment>
<evidence type="ECO:0000256" key="2">
    <source>
        <dbReference type="ARBA" id="ARBA00022801"/>
    </source>
</evidence>
<keyword evidence="4" id="KW-1185">Reference proteome</keyword>
<proteinExistence type="inferred from homology"/>
<evidence type="ECO:0000313" key="4">
    <source>
        <dbReference type="Proteomes" id="UP000663832"/>
    </source>
</evidence>
<keyword evidence="2" id="KW-0378">Hydrolase</keyword>
<dbReference type="AlphaFoldDB" id="A0A813N2E5"/>
<dbReference type="InterPro" id="IPR000667">
    <property type="entry name" value="Peptidase_S13"/>
</dbReference>
<reference evidence="3" key="1">
    <citation type="submission" date="2021-02" db="EMBL/GenBank/DDBJ databases">
        <authorList>
            <person name="Nowell W R."/>
        </authorList>
    </citation>
    <scope>NUCLEOTIDE SEQUENCE</scope>
</reference>
<name>A0A813N2E5_9BILA</name>
<dbReference type="Gene3D" id="3.40.710.10">
    <property type="entry name" value="DD-peptidase/beta-lactamase superfamily"/>
    <property type="match status" value="2"/>
</dbReference>
<gene>
    <name evidence="3" type="ORF">QVE165_LOCUS117</name>
</gene>
<evidence type="ECO:0000313" key="3">
    <source>
        <dbReference type="EMBL" id="CAF0729285.1"/>
    </source>
</evidence>
<dbReference type="SUPFAM" id="SSF56601">
    <property type="entry name" value="beta-lactamase/transpeptidase-like"/>
    <property type="match status" value="1"/>
</dbReference>
<dbReference type="PRINTS" id="PR00922">
    <property type="entry name" value="DADACBPTASE3"/>
</dbReference>
<evidence type="ECO:0008006" key="5">
    <source>
        <dbReference type="Google" id="ProtNLM"/>
    </source>
</evidence>
<dbReference type="PANTHER" id="PTHR30023">
    <property type="entry name" value="D-ALANYL-D-ALANINE CARBOXYPEPTIDASE"/>
    <property type="match status" value="1"/>
</dbReference>
<dbReference type="GO" id="GO:0000270">
    <property type="term" value="P:peptidoglycan metabolic process"/>
    <property type="evidence" value="ECO:0007669"/>
    <property type="project" value="TreeGrafter"/>
</dbReference>
<dbReference type="OrthoDB" id="10253650at2759"/>
<sequence>MTTNANGRLNMQRMQNLLLIWLDAKSNDNNTDCHDTIKQLKGVVNNVNTFTDGGQCADFIQTISNNKVCMVVSGSLGQDIVPRVHDMFQVDTILVFCNNQEWHRQWAKKWPKIKGVFTNMTLMCEALKQAAQQCEQNAISISFVASNKNLKQLDPSFMYTHILKEILLTINFDVKYINEFITYCREVFSDDENELKNVNQLLTTYKNNVPIWWYTWDAFLYQNFTNAWQKYIEESHVAHASYSMTILDAQTGSILFQHAKDIGLPPASSLKTITAAAALHYLGPNYTYETLLQYSGTIHPETGFLDGYIYIVGSGDPSLGSWRYDKMTTADLIIKKWVDAIKKAGIKKCQGIIGDTSQWNNTQTLLIDGWTWNDIGHSYGTGHSALNWRENEFTIAVQPGPTINSPAHLGEIKNPPPRLQIRNELITSTSDGEASLYFSFDGSNIGYLRGFVSINASADFSLHCAVPNSALYVADELTKALRINKIEIEQEATVDLIKADRVILLDIHQSPPLSKLLQPFLRNSINMYGEVFIKTIAHKTQQSSLLDAPVKILPLYIKTLLNNEKFLNGMTLMDGSGLSRSNRLSTYTLTQILFQIQKEAWFNDVYYEAFPIINGLRMKSGTLMNTIAYAGYVRENSFVFSFMINNYYGENPSDMRTKIWSVLDTLK</sequence>
<evidence type="ECO:0000256" key="1">
    <source>
        <dbReference type="ARBA" id="ARBA00006096"/>
    </source>
</evidence>
<dbReference type="Pfam" id="PF02113">
    <property type="entry name" value="Peptidase_S13"/>
    <property type="match status" value="1"/>
</dbReference>
<dbReference type="InterPro" id="IPR012338">
    <property type="entry name" value="Beta-lactam/transpept-like"/>
</dbReference>
<dbReference type="Proteomes" id="UP000663832">
    <property type="component" value="Unassembled WGS sequence"/>
</dbReference>